<dbReference type="Proteomes" id="UP000183975">
    <property type="component" value="Unassembled WGS sequence"/>
</dbReference>
<proteinExistence type="predicted"/>
<gene>
    <name evidence="1" type="ORF">SAMN02745138_02554</name>
</gene>
<protein>
    <submittedName>
        <fullName evidence="1">Uncharacterized protein</fullName>
    </submittedName>
</protein>
<name>A0A1M6WC91_9FIRM</name>
<evidence type="ECO:0000313" key="2">
    <source>
        <dbReference type="Proteomes" id="UP000183975"/>
    </source>
</evidence>
<evidence type="ECO:0000313" key="1">
    <source>
        <dbReference type="EMBL" id="SHK91196.1"/>
    </source>
</evidence>
<accession>A0A1M6WC91</accession>
<dbReference type="RefSeq" id="WP_072852373.1">
    <property type="nucleotide sequence ID" value="NZ_FRAH01000053.1"/>
</dbReference>
<sequence>MTDLWPDFDISILQEPKENNSIKIIREQARILGKKLENKVKATFSKVHYHYREEPTNGLTSAFNTFKKLNMLGEIDTKKTLKKEETLEEELQGKIDASSLIKEQQYKFEIYNEKYRFRLFVYTYTLMYPNKILIDENIAKEIDQENEVFVENDRELRNLLHLIFSSQKVRHIIKMMMLEENL</sequence>
<dbReference type="EMBL" id="FRAH01000053">
    <property type="protein sequence ID" value="SHK91196.1"/>
    <property type="molecule type" value="Genomic_DNA"/>
</dbReference>
<organism evidence="1 2">
    <name type="scientific">Anaerotignum lactatifermentans DSM 14214</name>
    <dbReference type="NCBI Taxonomy" id="1121323"/>
    <lineage>
        <taxon>Bacteria</taxon>
        <taxon>Bacillati</taxon>
        <taxon>Bacillota</taxon>
        <taxon>Clostridia</taxon>
        <taxon>Lachnospirales</taxon>
        <taxon>Anaerotignaceae</taxon>
        <taxon>Anaerotignum</taxon>
    </lineage>
</organism>
<keyword evidence="2" id="KW-1185">Reference proteome</keyword>
<reference evidence="1 2" key="1">
    <citation type="submission" date="2016-11" db="EMBL/GenBank/DDBJ databases">
        <authorList>
            <person name="Jaros S."/>
            <person name="Januszkiewicz K."/>
            <person name="Wedrychowicz H."/>
        </authorList>
    </citation>
    <scope>NUCLEOTIDE SEQUENCE [LARGE SCALE GENOMIC DNA]</scope>
    <source>
        <strain evidence="1 2">DSM 14214</strain>
    </source>
</reference>
<dbReference type="AlphaFoldDB" id="A0A1M6WC91"/>